<sequence length="126" mass="13708">MTAPLRLAAYAIDCPDPRGLAEFYGRLLGWGIDEDQSDESWVELASPEGGVPIAFQADPDFEPPTWPGRERPQMAHLDVRVESLSGGHERALAAGATELPQPSDRLDANFRVYSDPAGHPFCLCAC</sequence>
<reference evidence="3" key="1">
    <citation type="submission" date="2019-11" db="EMBL/GenBank/DDBJ databases">
        <title>The complete genome sequence of Saccharopolyspora sp. E2A.</title>
        <authorList>
            <person name="Zhang G."/>
        </authorList>
    </citation>
    <scope>NUCLEOTIDE SEQUENCE [LARGE SCALE GENOMIC DNA]</scope>
    <source>
        <strain evidence="3">E2A</strain>
    </source>
</reference>
<evidence type="ECO:0000259" key="1">
    <source>
        <dbReference type="PROSITE" id="PS51819"/>
    </source>
</evidence>
<dbReference type="PANTHER" id="PTHR35908">
    <property type="entry name" value="HYPOTHETICAL FUSION PROTEIN"/>
    <property type="match status" value="1"/>
</dbReference>
<dbReference type="SUPFAM" id="SSF54593">
    <property type="entry name" value="Glyoxalase/Bleomycin resistance protein/Dihydroxybiphenyl dioxygenase"/>
    <property type="match status" value="1"/>
</dbReference>
<dbReference type="CDD" id="cd06587">
    <property type="entry name" value="VOC"/>
    <property type="match status" value="1"/>
</dbReference>
<dbReference type="Proteomes" id="UP000371041">
    <property type="component" value="Chromosome"/>
</dbReference>
<dbReference type="KEGG" id="sace:GIY23_21130"/>
<feature type="domain" description="VOC" evidence="1">
    <location>
        <begin position="6"/>
        <end position="126"/>
    </location>
</feature>
<gene>
    <name evidence="2" type="ORF">GIY23_21130</name>
</gene>
<evidence type="ECO:0000313" key="2">
    <source>
        <dbReference type="EMBL" id="QGK71688.1"/>
    </source>
</evidence>
<evidence type="ECO:0000313" key="3">
    <source>
        <dbReference type="Proteomes" id="UP000371041"/>
    </source>
</evidence>
<dbReference type="PANTHER" id="PTHR35908:SF1">
    <property type="entry name" value="CONSERVED PROTEIN"/>
    <property type="match status" value="1"/>
</dbReference>
<dbReference type="InterPro" id="IPR029068">
    <property type="entry name" value="Glyas_Bleomycin-R_OHBP_Dase"/>
</dbReference>
<dbReference type="RefSeq" id="WP_154078258.1">
    <property type="nucleotide sequence ID" value="NZ_CP045929.1"/>
</dbReference>
<organism evidence="2 3">
    <name type="scientific">Allosaccharopolyspora coralli</name>
    <dbReference type="NCBI Taxonomy" id="2665642"/>
    <lineage>
        <taxon>Bacteria</taxon>
        <taxon>Bacillati</taxon>
        <taxon>Actinomycetota</taxon>
        <taxon>Actinomycetes</taxon>
        <taxon>Pseudonocardiales</taxon>
        <taxon>Pseudonocardiaceae</taxon>
        <taxon>Allosaccharopolyspora</taxon>
    </lineage>
</organism>
<dbReference type="InterPro" id="IPR041581">
    <property type="entry name" value="Glyoxalase_6"/>
</dbReference>
<dbReference type="PROSITE" id="PS51819">
    <property type="entry name" value="VOC"/>
    <property type="match status" value="1"/>
</dbReference>
<dbReference type="AlphaFoldDB" id="A0A5Q3QAV2"/>
<protein>
    <submittedName>
        <fullName evidence="2">VOC family protein</fullName>
    </submittedName>
</protein>
<accession>A0A5Q3QAV2</accession>
<name>A0A5Q3QAV2_9PSEU</name>
<dbReference type="EMBL" id="CP045929">
    <property type="protein sequence ID" value="QGK71688.1"/>
    <property type="molecule type" value="Genomic_DNA"/>
</dbReference>
<dbReference type="Gene3D" id="3.10.180.10">
    <property type="entry name" value="2,3-Dihydroxybiphenyl 1,2-Dioxygenase, domain 1"/>
    <property type="match status" value="1"/>
</dbReference>
<dbReference type="InterPro" id="IPR037523">
    <property type="entry name" value="VOC_core"/>
</dbReference>
<keyword evidence="3" id="KW-1185">Reference proteome</keyword>
<dbReference type="Pfam" id="PF18029">
    <property type="entry name" value="Glyoxalase_6"/>
    <property type="match status" value="1"/>
</dbReference>
<proteinExistence type="predicted"/>